<evidence type="ECO:0000313" key="3">
    <source>
        <dbReference type="Proteomes" id="UP000193719"/>
    </source>
</evidence>
<proteinExistence type="predicted"/>
<organism evidence="2 3">
    <name type="scientific">Piromyces finnis</name>
    <dbReference type="NCBI Taxonomy" id="1754191"/>
    <lineage>
        <taxon>Eukaryota</taxon>
        <taxon>Fungi</taxon>
        <taxon>Fungi incertae sedis</taxon>
        <taxon>Chytridiomycota</taxon>
        <taxon>Chytridiomycota incertae sedis</taxon>
        <taxon>Neocallimastigomycetes</taxon>
        <taxon>Neocallimastigales</taxon>
        <taxon>Neocallimastigaceae</taxon>
        <taxon>Piromyces</taxon>
    </lineage>
</organism>
<name>A0A1Y1V7I9_9FUNG</name>
<gene>
    <name evidence="2" type="ORF">BCR36DRAFT_583859</name>
</gene>
<reference evidence="2 3" key="1">
    <citation type="submission" date="2016-08" db="EMBL/GenBank/DDBJ databases">
        <title>Genomes of anaerobic fungi encode conserved fungal cellulosomes for biomass hydrolysis.</title>
        <authorList>
            <consortium name="DOE Joint Genome Institute"/>
            <person name="Haitjema C.H."/>
            <person name="Gilmore S.P."/>
            <person name="Henske J.K."/>
            <person name="Solomon K.V."/>
            <person name="De Groot R."/>
            <person name="Kuo A."/>
            <person name="Mondo S.J."/>
            <person name="Salamov A.A."/>
            <person name="Labutti K."/>
            <person name="Zhao Z."/>
            <person name="Chiniquy J."/>
            <person name="Barry K."/>
            <person name="Brewer H.M."/>
            <person name="Purvine S.O."/>
            <person name="Wright A.T."/>
            <person name="Boxma B."/>
            <person name="Van Alen T."/>
            <person name="Hackstein J.H."/>
            <person name="Baker S.E."/>
            <person name="Grigoriev I.V."/>
            <person name="O'Malley M.A."/>
        </authorList>
    </citation>
    <scope>NUCLEOTIDE SEQUENCE [LARGE SCALE GENOMIC DNA]</scope>
    <source>
        <strain evidence="3">finn</strain>
    </source>
</reference>
<evidence type="ECO:0000313" key="2">
    <source>
        <dbReference type="EMBL" id="ORX49256.1"/>
    </source>
</evidence>
<comment type="caution">
    <text evidence="2">The sequence shown here is derived from an EMBL/GenBank/DDBJ whole genome shotgun (WGS) entry which is preliminary data.</text>
</comment>
<evidence type="ECO:0000256" key="1">
    <source>
        <dbReference type="SAM" id="SignalP"/>
    </source>
</evidence>
<keyword evidence="1" id="KW-0732">Signal</keyword>
<dbReference type="EMBL" id="MCFH01000024">
    <property type="protein sequence ID" value="ORX49256.1"/>
    <property type="molecule type" value="Genomic_DNA"/>
</dbReference>
<protein>
    <submittedName>
        <fullName evidence="2">Uncharacterized protein</fullName>
    </submittedName>
</protein>
<accession>A0A1Y1V7I9</accession>
<feature type="signal peptide" evidence="1">
    <location>
        <begin position="1"/>
        <end position="18"/>
    </location>
</feature>
<dbReference type="AlphaFoldDB" id="A0A1Y1V7I9"/>
<dbReference type="Proteomes" id="UP000193719">
    <property type="component" value="Unassembled WGS sequence"/>
</dbReference>
<reference evidence="2 3" key="2">
    <citation type="submission" date="2016-08" db="EMBL/GenBank/DDBJ databases">
        <title>Pervasive Adenine N6-methylation of Active Genes in Fungi.</title>
        <authorList>
            <consortium name="DOE Joint Genome Institute"/>
            <person name="Mondo S.J."/>
            <person name="Dannebaum R.O."/>
            <person name="Kuo R.C."/>
            <person name="Labutti K."/>
            <person name="Haridas S."/>
            <person name="Kuo A."/>
            <person name="Salamov A."/>
            <person name="Ahrendt S.R."/>
            <person name="Lipzen A."/>
            <person name="Sullivan W."/>
            <person name="Andreopoulos W.B."/>
            <person name="Clum A."/>
            <person name="Lindquist E."/>
            <person name="Daum C."/>
            <person name="Ramamoorthy G.K."/>
            <person name="Gryganskyi A."/>
            <person name="Culley D."/>
            <person name="Magnuson J.K."/>
            <person name="James T.Y."/>
            <person name="O'Malley M.A."/>
            <person name="Stajich J.E."/>
            <person name="Spatafora J.W."/>
            <person name="Visel A."/>
            <person name="Grigoriev I.V."/>
        </authorList>
    </citation>
    <scope>NUCLEOTIDE SEQUENCE [LARGE SCALE GENOMIC DNA]</scope>
    <source>
        <strain evidence="3">finn</strain>
    </source>
</reference>
<feature type="chain" id="PRO_5012123975" evidence="1">
    <location>
        <begin position="19"/>
        <end position="242"/>
    </location>
</feature>
<keyword evidence="3" id="KW-1185">Reference proteome</keyword>
<sequence length="242" mass="27146">MKFLYFGLLFLAAKNVFAQDDLSSVMNGLSGYSEECTKELEGYEGCLDLENLSIVENLDKPESIKKFCSEFESDKCSKYVKDITKTDSVCLKKDNENFMDMMAGLINYSLKVTYLAYCAKGSDGKLCPYSQYITDNIKTIDSNKSDTTEMTEEEKKILNETCKNTKCIENLESINNIVKALNEMSNANDNVNTSIDTNKFNLYSDFKCENVNSSDNSSSATTLLKFTFSCVALMIASAFMLL</sequence>